<accession>A0ABD2LRZ8</accession>
<feature type="region of interest" description="Disordered" evidence="1">
    <location>
        <begin position="131"/>
        <end position="155"/>
    </location>
</feature>
<organism evidence="2 3">
    <name type="scientific">Heterodera trifolii</name>
    <dbReference type="NCBI Taxonomy" id="157864"/>
    <lineage>
        <taxon>Eukaryota</taxon>
        <taxon>Metazoa</taxon>
        <taxon>Ecdysozoa</taxon>
        <taxon>Nematoda</taxon>
        <taxon>Chromadorea</taxon>
        <taxon>Rhabditida</taxon>
        <taxon>Tylenchina</taxon>
        <taxon>Tylenchomorpha</taxon>
        <taxon>Tylenchoidea</taxon>
        <taxon>Heteroderidae</taxon>
        <taxon>Heteroderinae</taxon>
        <taxon>Heterodera</taxon>
    </lineage>
</organism>
<reference evidence="2 3" key="1">
    <citation type="submission" date="2024-10" db="EMBL/GenBank/DDBJ databases">
        <authorList>
            <person name="Kim D."/>
        </authorList>
    </citation>
    <scope>NUCLEOTIDE SEQUENCE [LARGE SCALE GENOMIC DNA]</scope>
    <source>
        <strain evidence="2">BH-2024</strain>
    </source>
</reference>
<evidence type="ECO:0000313" key="2">
    <source>
        <dbReference type="EMBL" id="KAL3117672.1"/>
    </source>
</evidence>
<feature type="region of interest" description="Disordered" evidence="1">
    <location>
        <begin position="58"/>
        <end position="101"/>
    </location>
</feature>
<feature type="compositionally biased region" description="Low complexity" evidence="1">
    <location>
        <begin position="1"/>
        <end position="12"/>
    </location>
</feature>
<gene>
    <name evidence="2" type="ORF">niasHT_004337</name>
</gene>
<evidence type="ECO:0000256" key="1">
    <source>
        <dbReference type="SAM" id="MobiDB-lite"/>
    </source>
</evidence>
<comment type="caution">
    <text evidence="2">The sequence shown here is derived from an EMBL/GenBank/DDBJ whole genome shotgun (WGS) entry which is preliminary data.</text>
</comment>
<dbReference type="EMBL" id="JBICBT010000313">
    <property type="protein sequence ID" value="KAL3117672.1"/>
    <property type="molecule type" value="Genomic_DNA"/>
</dbReference>
<feature type="compositionally biased region" description="Basic and acidic residues" evidence="1">
    <location>
        <begin position="91"/>
        <end position="101"/>
    </location>
</feature>
<name>A0ABD2LRZ8_9BILA</name>
<dbReference type="Proteomes" id="UP001620626">
    <property type="component" value="Unassembled WGS sequence"/>
</dbReference>
<feature type="compositionally biased region" description="Basic and acidic residues" evidence="1">
    <location>
        <begin position="138"/>
        <end position="147"/>
    </location>
</feature>
<proteinExistence type="predicted"/>
<evidence type="ECO:0000313" key="3">
    <source>
        <dbReference type="Proteomes" id="UP001620626"/>
    </source>
</evidence>
<sequence length="155" mass="16691">MCAPQQQQLRAPQPMPDILATSSPPPHVPISFAPTPSSPSAHRKRRCPVRRAFCWSMDGRTTEEASRARASHHAGGPTPIHSAILTPPPQHNDEGRGRMMRAAEADAAAAAADDFVCVLFVKLQGTEHLDGEELGMDSSRKKLEDNQHNGGGGEE</sequence>
<dbReference type="AlphaFoldDB" id="A0ABD2LRZ8"/>
<keyword evidence="3" id="KW-1185">Reference proteome</keyword>
<protein>
    <submittedName>
        <fullName evidence="2">Uncharacterized protein</fullName>
    </submittedName>
</protein>
<feature type="region of interest" description="Disordered" evidence="1">
    <location>
        <begin position="1"/>
        <end position="45"/>
    </location>
</feature>